<dbReference type="SMART" id="SM00829">
    <property type="entry name" value="PKS_ER"/>
    <property type="match status" value="1"/>
</dbReference>
<reference evidence="2 3" key="1">
    <citation type="submission" date="2016-07" db="EMBL/GenBank/DDBJ databases">
        <title>Pervasive Adenine N6-methylation of Active Genes in Fungi.</title>
        <authorList>
            <consortium name="DOE Joint Genome Institute"/>
            <person name="Mondo S.J."/>
            <person name="Dannebaum R.O."/>
            <person name="Kuo R.C."/>
            <person name="Labutti K."/>
            <person name="Haridas S."/>
            <person name="Kuo A."/>
            <person name="Salamov A."/>
            <person name="Ahrendt S.R."/>
            <person name="Lipzen A."/>
            <person name="Sullivan W."/>
            <person name="Andreopoulos W.B."/>
            <person name="Clum A."/>
            <person name="Lindquist E."/>
            <person name="Daum C."/>
            <person name="Ramamoorthy G.K."/>
            <person name="Gryganskyi A."/>
            <person name="Culley D."/>
            <person name="Magnuson J.K."/>
            <person name="James T.Y."/>
            <person name="O'Malley M.A."/>
            <person name="Stajich J.E."/>
            <person name="Spatafora J.W."/>
            <person name="Visel A."/>
            <person name="Grigoriev I.V."/>
        </authorList>
    </citation>
    <scope>NUCLEOTIDE SEQUENCE [LARGE SCALE GENOMIC DNA]</scope>
    <source>
        <strain evidence="2 3">JEL800</strain>
    </source>
</reference>
<evidence type="ECO:0000313" key="3">
    <source>
        <dbReference type="Proteomes" id="UP000193642"/>
    </source>
</evidence>
<organism evidence="2 3">
    <name type="scientific">Rhizoclosmatium globosum</name>
    <dbReference type="NCBI Taxonomy" id="329046"/>
    <lineage>
        <taxon>Eukaryota</taxon>
        <taxon>Fungi</taxon>
        <taxon>Fungi incertae sedis</taxon>
        <taxon>Chytridiomycota</taxon>
        <taxon>Chytridiomycota incertae sedis</taxon>
        <taxon>Chytridiomycetes</taxon>
        <taxon>Chytridiales</taxon>
        <taxon>Chytriomycetaceae</taxon>
        <taxon>Rhizoclosmatium</taxon>
    </lineage>
</organism>
<protein>
    <submittedName>
        <fullName evidence="2">Alcohol dehydrogenase zinc-binding domain protein</fullName>
    </submittedName>
</protein>
<dbReference type="PANTHER" id="PTHR11695">
    <property type="entry name" value="ALCOHOL DEHYDROGENASE RELATED"/>
    <property type="match status" value="1"/>
</dbReference>
<name>A0A1Y2BYY4_9FUNG</name>
<gene>
    <name evidence="2" type="ORF">BCR33DRAFT_719783</name>
</gene>
<proteinExistence type="predicted"/>
<dbReference type="SUPFAM" id="SSF50129">
    <property type="entry name" value="GroES-like"/>
    <property type="match status" value="1"/>
</dbReference>
<dbReference type="Pfam" id="PF13602">
    <property type="entry name" value="ADH_zinc_N_2"/>
    <property type="match status" value="1"/>
</dbReference>
<dbReference type="PROSITE" id="PS01162">
    <property type="entry name" value="QOR_ZETA_CRYSTAL"/>
    <property type="match status" value="1"/>
</dbReference>
<dbReference type="InterPro" id="IPR011032">
    <property type="entry name" value="GroES-like_sf"/>
</dbReference>
<dbReference type="GO" id="GO:0008270">
    <property type="term" value="F:zinc ion binding"/>
    <property type="evidence" value="ECO:0007669"/>
    <property type="project" value="InterPro"/>
</dbReference>
<comment type="caution">
    <text evidence="2">The sequence shown here is derived from an EMBL/GenBank/DDBJ whole genome shotgun (WGS) entry which is preliminary data.</text>
</comment>
<dbReference type="InterPro" id="IPR002364">
    <property type="entry name" value="Quin_OxRdtase/zeta-crystal_CS"/>
</dbReference>
<dbReference type="OrthoDB" id="201656at2759"/>
<dbReference type="AlphaFoldDB" id="A0A1Y2BYY4"/>
<dbReference type="STRING" id="329046.A0A1Y2BYY4"/>
<accession>A0A1Y2BYY4</accession>
<dbReference type="InterPro" id="IPR020843">
    <property type="entry name" value="ER"/>
</dbReference>
<dbReference type="SUPFAM" id="SSF51735">
    <property type="entry name" value="NAD(P)-binding Rossmann-fold domains"/>
    <property type="match status" value="1"/>
</dbReference>
<dbReference type="EMBL" id="MCGO01000037">
    <property type="protein sequence ID" value="ORY39982.1"/>
    <property type="molecule type" value="Genomic_DNA"/>
</dbReference>
<evidence type="ECO:0000259" key="1">
    <source>
        <dbReference type="SMART" id="SM00829"/>
    </source>
</evidence>
<dbReference type="InterPro" id="IPR050700">
    <property type="entry name" value="YIM1/Zinc_Alcohol_DH_Fams"/>
</dbReference>
<feature type="domain" description="Enoyl reductase (ER)" evidence="1">
    <location>
        <begin position="12"/>
        <end position="294"/>
    </location>
</feature>
<dbReference type="Gene3D" id="3.90.180.10">
    <property type="entry name" value="Medium-chain alcohol dehydrogenases, catalytic domain"/>
    <property type="match status" value="1"/>
</dbReference>
<keyword evidence="3" id="KW-1185">Reference proteome</keyword>
<evidence type="ECO:0000313" key="2">
    <source>
        <dbReference type="EMBL" id="ORY39982.1"/>
    </source>
</evidence>
<dbReference type="PANTHER" id="PTHR11695:SF648">
    <property type="entry name" value="ZINC-BINDING OXIDOREDUCTASE"/>
    <property type="match status" value="1"/>
</dbReference>
<dbReference type="GO" id="GO:0016491">
    <property type="term" value="F:oxidoreductase activity"/>
    <property type="evidence" value="ECO:0007669"/>
    <property type="project" value="InterPro"/>
</dbReference>
<dbReference type="Gene3D" id="3.40.50.720">
    <property type="entry name" value="NAD(P)-binding Rossmann-like Domain"/>
    <property type="match status" value="1"/>
</dbReference>
<sequence length="298" mass="31493">MQAYVLTQYGPAKDSLTLSTVPKPTATKNHVLIKANLLAGTALSGTVEEVGPDCTLFKVGDQVMTEPGLSILGAFSEYVSVPEDMVCEKPVKLSLEEAAAIPVSGTTAYQAIHKFAKLQAGQSILINGASGGVGTAAVQIAKAVGADVTTVTSGKNMPLMKQLGADFTIDYKTQDFTQMDKMYDCVLDIVGTASISACCKVIKPDGIYVSAGSLGSGMLIGNIADVLGCKMNPFKSRRVELAMNTPSRDALREVKELVDAGKLKMVIEKRFDFNHVKDAMEVLEAGHVAGKIIVRVSS</sequence>
<dbReference type="Proteomes" id="UP000193642">
    <property type="component" value="Unassembled WGS sequence"/>
</dbReference>
<dbReference type="InterPro" id="IPR036291">
    <property type="entry name" value="NAD(P)-bd_dom_sf"/>
</dbReference>
<dbReference type="InterPro" id="IPR013154">
    <property type="entry name" value="ADH-like_N"/>
</dbReference>
<dbReference type="Pfam" id="PF08240">
    <property type="entry name" value="ADH_N"/>
    <property type="match status" value="1"/>
</dbReference>
<dbReference type="CDD" id="cd08267">
    <property type="entry name" value="MDR1"/>
    <property type="match status" value="1"/>
</dbReference>